<keyword evidence="11 17" id="KW-1133">Transmembrane helix</keyword>
<gene>
    <name evidence="21" type="ORF">OG477_41545</name>
</gene>
<keyword evidence="8" id="KW-0547">Nucleotide-binding</keyword>
<dbReference type="SUPFAM" id="SSF55874">
    <property type="entry name" value="ATPase domain of HSP90 chaperone/DNA topoisomerase II/histidine kinase"/>
    <property type="match status" value="1"/>
</dbReference>
<feature type="domain" description="Response regulatory" evidence="19">
    <location>
        <begin position="883"/>
        <end position="993"/>
    </location>
</feature>
<comment type="subunit">
    <text evidence="13">At low DSF concentrations, interacts with RpfF.</text>
</comment>
<dbReference type="InterPro" id="IPR011006">
    <property type="entry name" value="CheY-like_superfamily"/>
</dbReference>
<dbReference type="Gene3D" id="1.10.287.130">
    <property type="match status" value="1"/>
</dbReference>
<keyword evidence="12" id="KW-0902">Two-component regulatory system</keyword>
<evidence type="ECO:0000256" key="14">
    <source>
        <dbReference type="ARBA" id="ARBA00068150"/>
    </source>
</evidence>
<dbReference type="CDD" id="cd16922">
    <property type="entry name" value="HATPase_EvgS-ArcB-TorS-like"/>
    <property type="match status" value="1"/>
</dbReference>
<dbReference type="PANTHER" id="PTHR45339">
    <property type="entry name" value="HYBRID SIGNAL TRANSDUCTION HISTIDINE KINASE J"/>
    <property type="match status" value="1"/>
</dbReference>
<evidence type="ECO:0000259" key="20">
    <source>
        <dbReference type="PROSITE" id="PS50885"/>
    </source>
</evidence>
<dbReference type="PRINTS" id="PR00344">
    <property type="entry name" value="BCTRLSENSOR"/>
</dbReference>
<dbReference type="AlphaFoldDB" id="A0AAU1I922"/>
<feature type="domain" description="Histidine kinase" evidence="18">
    <location>
        <begin position="620"/>
        <end position="860"/>
    </location>
</feature>
<dbReference type="InterPro" id="IPR003660">
    <property type="entry name" value="HAMP_dom"/>
</dbReference>
<feature type="modified residue" description="4-aspartylphosphate" evidence="16">
    <location>
        <position position="933"/>
    </location>
</feature>
<dbReference type="FunFam" id="1.10.287.130:FF:000002">
    <property type="entry name" value="Two-component osmosensing histidine kinase"/>
    <property type="match status" value="1"/>
</dbReference>
<dbReference type="SMART" id="SM00304">
    <property type="entry name" value="HAMP"/>
    <property type="match status" value="1"/>
</dbReference>
<keyword evidence="17" id="KW-0472">Membrane</keyword>
<accession>A0AAU1I922</accession>
<dbReference type="InterPro" id="IPR004358">
    <property type="entry name" value="Sig_transdc_His_kin-like_C"/>
</dbReference>
<evidence type="ECO:0000256" key="12">
    <source>
        <dbReference type="ARBA" id="ARBA00023012"/>
    </source>
</evidence>
<dbReference type="SUPFAM" id="SSF52172">
    <property type="entry name" value="CheY-like"/>
    <property type="match status" value="2"/>
</dbReference>
<reference evidence="21" key="1">
    <citation type="submission" date="2022-10" db="EMBL/GenBank/DDBJ databases">
        <title>The complete genomes of actinobacterial strains from the NBC collection.</title>
        <authorList>
            <person name="Joergensen T.S."/>
            <person name="Alvarez Arevalo M."/>
            <person name="Sterndorff E.B."/>
            <person name="Faurdal D."/>
            <person name="Vuksanovic O."/>
            <person name="Mourched A.-S."/>
            <person name="Charusanti P."/>
            <person name="Shaw S."/>
            <person name="Blin K."/>
            <person name="Weber T."/>
        </authorList>
    </citation>
    <scope>NUCLEOTIDE SEQUENCE</scope>
    <source>
        <strain evidence="21">NBC 00180</strain>
    </source>
</reference>
<evidence type="ECO:0000256" key="5">
    <source>
        <dbReference type="ARBA" id="ARBA00022553"/>
    </source>
</evidence>
<comment type="catalytic activity">
    <reaction evidence="1">
        <text>ATP + protein L-histidine = ADP + protein N-phospho-L-histidine.</text>
        <dbReference type="EC" id="2.7.13.3"/>
    </reaction>
</comment>
<dbReference type="PROSITE" id="PS50110">
    <property type="entry name" value="RESPONSE_REGULATORY"/>
    <property type="match status" value="2"/>
</dbReference>
<evidence type="ECO:0000256" key="13">
    <source>
        <dbReference type="ARBA" id="ARBA00064003"/>
    </source>
</evidence>
<dbReference type="SMART" id="SM00448">
    <property type="entry name" value="REC"/>
    <property type="match status" value="2"/>
</dbReference>
<dbReference type="GO" id="GO:0005886">
    <property type="term" value="C:plasma membrane"/>
    <property type="evidence" value="ECO:0007669"/>
    <property type="project" value="UniProtKB-SubCell"/>
</dbReference>
<keyword evidence="7 17" id="KW-0812">Transmembrane</keyword>
<dbReference type="PROSITE" id="PS50885">
    <property type="entry name" value="HAMP"/>
    <property type="match status" value="1"/>
</dbReference>
<proteinExistence type="inferred from homology"/>
<evidence type="ECO:0000256" key="16">
    <source>
        <dbReference type="PROSITE-ProRule" id="PRU00169"/>
    </source>
</evidence>
<evidence type="ECO:0000256" key="7">
    <source>
        <dbReference type="ARBA" id="ARBA00022692"/>
    </source>
</evidence>
<evidence type="ECO:0000256" key="4">
    <source>
        <dbReference type="ARBA" id="ARBA00012438"/>
    </source>
</evidence>
<feature type="domain" description="HAMP" evidence="20">
    <location>
        <begin position="365"/>
        <end position="417"/>
    </location>
</feature>
<dbReference type="FunFam" id="3.30.565.10:FF:000010">
    <property type="entry name" value="Sensor histidine kinase RcsC"/>
    <property type="match status" value="1"/>
</dbReference>
<evidence type="ECO:0000256" key="11">
    <source>
        <dbReference type="ARBA" id="ARBA00022989"/>
    </source>
</evidence>
<comment type="subcellular location">
    <subcellularLocation>
        <location evidence="2">Cell membrane</location>
    </subcellularLocation>
</comment>
<keyword evidence="10" id="KW-0067">ATP-binding</keyword>
<evidence type="ECO:0000313" key="21">
    <source>
        <dbReference type="EMBL" id="WTP91385.1"/>
    </source>
</evidence>
<dbReference type="GO" id="GO:0005524">
    <property type="term" value="F:ATP binding"/>
    <property type="evidence" value="ECO:0007669"/>
    <property type="project" value="UniProtKB-KW"/>
</dbReference>
<evidence type="ECO:0000256" key="9">
    <source>
        <dbReference type="ARBA" id="ARBA00022777"/>
    </source>
</evidence>
<dbReference type="CDD" id="cd06225">
    <property type="entry name" value="HAMP"/>
    <property type="match status" value="1"/>
</dbReference>
<dbReference type="PROSITE" id="PS50109">
    <property type="entry name" value="HIS_KIN"/>
    <property type="match status" value="1"/>
</dbReference>
<evidence type="ECO:0000256" key="3">
    <source>
        <dbReference type="ARBA" id="ARBA00006402"/>
    </source>
</evidence>
<dbReference type="InterPro" id="IPR036890">
    <property type="entry name" value="HATPase_C_sf"/>
</dbReference>
<dbReference type="InterPro" id="IPR001789">
    <property type="entry name" value="Sig_transdc_resp-reg_receiver"/>
</dbReference>
<evidence type="ECO:0000256" key="8">
    <source>
        <dbReference type="ARBA" id="ARBA00022741"/>
    </source>
</evidence>
<evidence type="ECO:0000256" key="17">
    <source>
        <dbReference type="SAM" id="Phobius"/>
    </source>
</evidence>
<evidence type="ECO:0000259" key="18">
    <source>
        <dbReference type="PROSITE" id="PS50109"/>
    </source>
</evidence>
<dbReference type="SUPFAM" id="SSF47384">
    <property type="entry name" value="Homodimeric domain of signal transducing histidine kinase"/>
    <property type="match status" value="1"/>
</dbReference>
<keyword evidence="5 16" id="KW-0597">Phosphoprotein</keyword>
<keyword evidence="9" id="KW-0418">Kinase</keyword>
<evidence type="ECO:0000256" key="1">
    <source>
        <dbReference type="ARBA" id="ARBA00000085"/>
    </source>
</evidence>
<feature type="transmembrane region" description="Helical" evidence="17">
    <location>
        <begin position="32"/>
        <end position="52"/>
    </location>
</feature>
<evidence type="ECO:0000256" key="6">
    <source>
        <dbReference type="ARBA" id="ARBA00022679"/>
    </source>
</evidence>
<evidence type="ECO:0000256" key="15">
    <source>
        <dbReference type="ARBA" id="ARBA00074306"/>
    </source>
</evidence>
<dbReference type="GO" id="GO:0000155">
    <property type="term" value="F:phosphorelay sensor kinase activity"/>
    <property type="evidence" value="ECO:0007669"/>
    <property type="project" value="InterPro"/>
</dbReference>
<dbReference type="Gene3D" id="3.40.50.2300">
    <property type="match status" value="2"/>
</dbReference>
<dbReference type="InterPro" id="IPR003594">
    <property type="entry name" value="HATPase_dom"/>
</dbReference>
<comment type="similarity">
    <text evidence="3">In the N-terminal section; belongs to the phytochrome family.</text>
</comment>
<dbReference type="EC" id="2.7.13.3" evidence="4"/>
<dbReference type="SUPFAM" id="SSF158472">
    <property type="entry name" value="HAMP domain-like"/>
    <property type="match status" value="1"/>
</dbReference>
<dbReference type="Pfam" id="PF00072">
    <property type="entry name" value="Response_reg"/>
    <property type="match status" value="2"/>
</dbReference>
<name>A0AAU1I922_9ACTN</name>
<feature type="domain" description="Response regulatory" evidence="19">
    <location>
        <begin position="1017"/>
        <end position="1133"/>
    </location>
</feature>
<evidence type="ECO:0000256" key="2">
    <source>
        <dbReference type="ARBA" id="ARBA00004236"/>
    </source>
</evidence>
<dbReference type="Pfam" id="PF00672">
    <property type="entry name" value="HAMP"/>
    <property type="match status" value="1"/>
</dbReference>
<dbReference type="InterPro" id="IPR003661">
    <property type="entry name" value="HisK_dim/P_dom"/>
</dbReference>
<dbReference type="Gene3D" id="6.10.340.10">
    <property type="match status" value="1"/>
</dbReference>
<dbReference type="Pfam" id="PF02518">
    <property type="entry name" value="HATPase_c"/>
    <property type="match status" value="1"/>
</dbReference>
<dbReference type="EMBL" id="CP108140">
    <property type="protein sequence ID" value="WTP91385.1"/>
    <property type="molecule type" value="Genomic_DNA"/>
</dbReference>
<dbReference type="Gene3D" id="3.30.565.10">
    <property type="entry name" value="Histidine kinase-like ATPase, C-terminal domain"/>
    <property type="match status" value="1"/>
</dbReference>
<evidence type="ECO:0000256" key="10">
    <source>
        <dbReference type="ARBA" id="ARBA00022840"/>
    </source>
</evidence>
<organism evidence="21">
    <name type="scientific">Streptomyces sp. NBC_00180</name>
    <dbReference type="NCBI Taxonomy" id="2903632"/>
    <lineage>
        <taxon>Bacteria</taxon>
        <taxon>Bacillati</taxon>
        <taxon>Actinomycetota</taxon>
        <taxon>Actinomycetes</taxon>
        <taxon>Kitasatosporales</taxon>
        <taxon>Streptomycetaceae</taxon>
        <taxon>Streptomyces</taxon>
    </lineage>
</organism>
<dbReference type="PANTHER" id="PTHR45339:SF1">
    <property type="entry name" value="HYBRID SIGNAL TRANSDUCTION HISTIDINE KINASE J"/>
    <property type="match status" value="1"/>
</dbReference>
<dbReference type="InterPro" id="IPR036097">
    <property type="entry name" value="HisK_dim/P_sf"/>
</dbReference>
<protein>
    <recommendedName>
        <fullName evidence="15">Circadian input-output histidine kinase CikA</fullName>
        <ecNumber evidence="4">2.7.13.3</ecNumber>
    </recommendedName>
    <alternativeName>
        <fullName evidence="14">Sensory/regulatory protein RpfC</fullName>
    </alternativeName>
</protein>
<feature type="modified residue" description="4-aspartylphosphate" evidence="16">
    <location>
        <position position="1066"/>
    </location>
</feature>
<evidence type="ECO:0000259" key="19">
    <source>
        <dbReference type="PROSITE" id="PS50110"/>
    </source>
</evidence>
<dbReference type="SMART" id="SM00387">
    <property type="entry name" value="HATPase_c"/>
    <property type="match status" value="1"/>
</dbReference>
<dbReference type="InterPro" id="IPR005467">
    <property type="entry name" value="His_kinase_dom"/>
</dbReference>
<sequence>MSHDGPHAEPGPPPGPARLRARRFEPRIGHKLAAIALAFLVPLGLAMAYLIGQQTNSVDAARSELRGVQYLRPLSSLTLDLVRFRSLSTDVANGVAVTPQQIASAEAAVDKDFSRLSTADPSLQKQLDSVVTAAGKGELMLSALNAQWKGVKAIGPKAALSTGYSPQLVSNVTSLFPYLGRVSRLNLDPEPTTFYTADALLAEEPELVNQTAHLGDVLTSLPADGQTSLDIIQLTGLLSQQLGRLQDSLSLAFDSVSDSSTNAALQPTLAPLLDQVTVTVQPLISAAKQQFGKAGAPGLTTSSDIRQLTNAAIQSNARLWNALLDQQDRMLSTRIASAEDYNTTLLTVIIVSLALIVALTTLLSRRIAHNLGHVAHAARELSAGRLDRRAQVTSRDEIGMLARTFNTMAEHLEASYTAVEDKVRTRTRTLRLHRGVAAAANRATTWDEALSAGLPLICDHLGWPAAHAYTADPAGEDGTVTLEACPVWYVRNEWPNRLEEVMRESARTQVSPAVVRASASTRPEGPERLPPTALAAELTTYANISGTIACPVVVHGSTAAVVEFFVTGLEPLDEATVNLMEGLFEQLGRVREREIAARALESAAVAAEAASRAKGAFLATMSHEIRTPMNAVMGMIELLLGTPLTADQRELAEIVNTGADDLLVILNGILDFSKIEAGKFEIEQRPIDLRECIESAFGLISLKTREKDTVDLAYVIDPNLPDEIIGDGLRLRQILINLLGNAVKFTDYGEILLTASRGDDTTREKAEAAARTIRDEGDIQRPLIVRFTVRDTGPGIPQERIDQLFQPFEQLDSSTTRRFGGTGLGLAISRRLVEMMGGNIWVESEVGHGSTFHFTISTREVPASLRRSSTRSAGPDHDLRERRMLVVDDNMTNLTIMTRQAETWGMKVRATRSPQEALSWVRGGEPFDVAILDLQMPGMDGVTLARHISRHLDGIPMILLTSTGSPEDLTLFSAHHSKPIKSAQLYASLHRALVPQRTVPAPASPPSPARPAPAPLRILLAEDNTVNQQLALRMLAKIGYEADVVGDGAQALEAVRNHTYDVVLMDVHMPVMNGLEASRAIHREPHAKRPVIVALTASAMPEDREACIAAGMDYYLTKPLSLDALATTLSRLGGAIRRRSH</sequence>
<dbReference type="Pfam" id="PF00512">
    <property type="entry name" value="HisKA"/>
    <property type="match status" value="1"/>
</dbReference>
<keyword evidence="6" id="KW-0808">Transferase</keyword>
<dbReference type="CDD" id="cd00082">
    <property type="entry name" value="HisKA"/>
    <property type="match status" value="1"/>
</dbReference>
<feature type="transmembrane region" description="Helical" evidence="17">
    <location>
        <begin position="344"/>
        <end position="363"/>
    </location>
</feature>
<dbReference type="CDD" id="cd17546">
    <property type="entry name" value="REC_hyHK_CKI1_RcsC-like"/>
    <property type="match status" value="2"/>
</dbReference>
<dbReference type="SMART" id="SM00388">
    <property type="entry name" value="HisKA"/>
    <property type="match status" value="1"/>
</dbReference>